<evidence type="ECO:0000256" key="6">
    <source>
        <dbReference type="ARBA" id="ARBA00022679"/>
    </source>
</evidence>
<evidence type="ECO:0000256" key="3">
    <source>
        <dbReference type="ARBA" id="ARBA00004236"/>
    </source>
</evidence>
<dbReference type="Proteomes" id="UP000649739">
    <property type="component" value="Unassembled WGS sequence"/>
</dbReference>
<keyword evidence="15" id="KW-0175">Coiled coil</keyword>
<dbReference type="Pfam" id="PF00512">
    <property type="entry name" value="HisKA"/>
    <property type="match status" value="1"/>
</dbReference>
<evidence type="ECO:0000256" key="13">
    <source>
        <dbReference type="ARBA" id="ARBA00023136"/>
    </source>
</evidence>
<dbReference type="EMBL" id="BMQB01000001">
    <property type="protein sequence ID" value="GGJ81625.1"/>
    <property type="molecule type" value="Genomic_DNA"/>
</dbReference>
<dbReference type="SUPFAM" id="SSF55874">
    <property type="entry name" value="ATPase domain of HSP90 chaperone/DNA topoisomerase II/histidine kinase"/>
    <property type="match status" value="1"/>
</dbReference>
<keyword evidence="7 16" id="KW-0812">Transmembrane</keyword>
<evidence type="ECO:0000256" key="7">
    <source>
        <dbReference type="ARBA" id="ARBA00022692"/>
    </source>
</evidence>
<dbReference type="GO" id="GO:0000156">
    <property type="term" value="F:phosphorelay response regulator activity"/>
    <property type="evidence" value="ECO:0007669"/>
    <property type="project" value="TreeGrafter"/>
</dbReference>
<comment type="catalytic activity">
    <reaction evidence="1">
        <text>ATP + protein L-histidine = ADP + protein N-phospho-L-histidine.</text>
        <dbReference type="EC" id="2.7.13.3"/>
    </reaction>
</comment>
<feature type="coiled-coil region" evidence="15">
    <location>
        <begin position="225"/>
        <end position="259"/>
    </location>
</feature>
<dbReference type="Pfam" id="PF02518">
    <property type="entry name" value="HATPase_c"/>
    <property type="match status" value="1"/>
</dbReference>
<dbReference type="PRINTS" id="PR00344">
    <property type="entry name" value="BCTRLSENSOR"/>
</dbReference>
<dbReference type="Pfam" id="PF08448">
    <property type="entry name" value="PAS_4"/>
    <property type="match status" value="1"/>
</dbReference>
<evidence type="ECO:0000256" key="1">
    <source>
        <dbReference type="ARBA" id="ARBA00000085"/>
    </source>
</evidence>
<evidence type="ECO:0000256" key="8">
    <source>
        <dbReference type="ARBA" id="ARBA00022741"/>
    </source>
</evidence>
<evidence type="ECO:0000313" key="20">
    <source>
        <dbReference type="Proteomes" id="UP000649739"/>
    </source>
</evidence>
<evidence type="ECO:0000256" key="16">
    <source>
        <dbReference type="SAM" id="Phobius"/>
    </source>
</evidence>
<dbReference type="PROSITE" id="PS50112">
    <property type="entry name" value="PAS"/>
    <property type="match status" value="1"/>
</dbReference>
<dbReference type="SMART" id="SM00387">
    <property type="entry name" value="HATPase_c"/>
    <property type="match status" value="1"/>
</dbReference>
<dbReference type="RefSeq" id="WP_189168703.1">
    <property type="nucleotide sequence ID" value="NZ_BMQB01000001.1"/>
</dbReference>
<keyword evidence="10" id="KW-0067">ATP-binding</keyword>
<dbReference type="PANTHER" id="PTHR42878">
    <property type="entry name" value="TWO-COMPONENT HISTIDINE KINASE"/>
    <property type="match status" value="1"/>
</dbReference>
<keyword evidence="9" id="KW-0418">Kinase</keyword>
<evidence type="ECO:0000313" key="19">
    <source>
        <dbReference type="EMBL" id="GGJ81625.1"/>
    </source>
</evidence>
<dbReference type="InterPro" id="IPR013656">
    <property type="entry name" value="PAS_4"/>
</dbReference>
<organism evidence="19 20">
    <name type="scientific">Pilimelia anulata</name>
    <dbReference type="NCBI Taxonomy" id="53371"/>
    <lineage>
        <taxon>Bacteria</taxon>
        <taxon>Bacillati</taxon>
        <taxon>Actinomycetota</taxon>
        <taxon>Actinomycetes</taxon>
        <taxon>Micromonosporales</taxon>
        <taxon>Micromonosporaceae</taxon>
        <taxon>Pilimelia</taxon>
    </lineage>
</organism>
<dbReference type="InterPro" id="IPR035965">
    <property type="entry name" value="PAS-like_dom_sf"/>
</dbReference>
<dbReference type="InterPro" id="IPR000014">
    <property type="entry name" value="PAS"/>
</dbReference>
<keyword evidence="13 16" id="KW-0472">Membrane</keyword>
<dbReference type="CDD" id="cd00075">
    <property type="entry name" value="HATPase"/>
    <property type="match status" value="1"/>
</dbReference>
<reference evidence="19" key="1">
    <citation type="journal article" date="2014" name="Int. J. Syst. Evol. Microbiol.">
        <title>Complete genome sequence of Corynebacterium casei LMG S-19264T (=DSM 44701T), isolated from a smear-ripened cheese.</title>
        <authorList>
            <consortium name="US DOE Joint Genome Institute (JGI-PGF)"/>
            <person name="Walter F."/>
            <person name="Albersmeier A."/>
            <person name="Kalinowski J."/>
            <person name="Ruckert C."/>
        </authorList>
    </citation>
    <scope>NUCLEOTIDE SEQUENCE</scope>
    <source>
        <strain evidence="19">JCM 3090</strain>
    </source>
</reference>
<dbReference type="PROSITE" id="PS50109">
    <property type="entry name" value="HIS_KIN"/>
    <property type="match status" value="1"/>
</dbReference>
<dbReference type="InterPro" id="IPR003661">
    <property type="entry name" value="HisK_dim/P_dom"/>
</dbReference>
<dbReference type="GO" id="GO:0000155">
    <property type="term" value="F:phosphorelay sensor kinase activity"/>
    <property type="evidence" value="ECO:0007669"/>
    <property type="project" value="InterPro"/>
</dbReference>
<dbReference type="InterPro" id="IPR005467">
    <property type="entry name" value="His_kinase_dom"/>
</dbReference>
<evidence type="ECO:0000256" key="9">
    <source>
        <dbReference type="ARBA" id="ARBA00022777"/>
    </source>
</evidence>
<name>A0A8J3B7V7_9ACTN</name>
<dbReference type="InterPro" id="IPR036890">
    <property type="entry name" value="HATPase_C_sf"/>
</dbReference>
<dbReference type="GO" id="GO:0030295">
    <property type="term" value="F:protein kinase activator activity"/>
    <property type="evidence" value="ECO:0007669"/>
    <property type="project" value="TreeGrafter"/>
</dbReference>
<dbReference type="SUPFAM" id="SSF47384">
    <property type="entry name" value="Homodimeric domain of signal transducing histidine kinase"/>
    <property type="match status" value="1"/>
</dbReference>
<dbReference type="Gene3D" id="3.30.565.10">
    <property type="entry name" value="Histidine kinase-like ATPase, C-terminal domain"/>
    <property type="match status" value="1"/>
</dbReference>
<gene>
    <name evidence="19" type="ORF">GCM10010123_09270</name>
</gene>
<comment type="caution">
    <text evidence="19">The sequence shown here is derived from an EMBL/GenBank/DDBJ whole genome shotgun (WGS) entry which is preliminary data.</text>
</comment>
<dbReference type="CDD" id="cd00082">
    <property type="entry name" value="HisKA"/>
    <property type="match status" value="1"/>
</dbReference>
<evidence type="ECO:0000256" key="15">
    <source>
        <dbReference type="SAM" id="Coils"/>
    </source>
</evidence>
<keyword evidence="20" id="KW-1185">Reference proteome</keyword>
<feature type="coiled-coil region" evidence="15">
    <location>
        <begin position="80"/>
        <end position="107"/>
    </location>
</feature>
<dbReference type="InterPro" id="IPR050351">
    <property type="entry name" value="BphY/WalK/GraS-like"/>
</dbReference>
<evidence type="ECO:0000256" key="11">
    <source>
        <dbReference type="ARBA" id="ARBA00022989"/>
    </source>
</evidence>
<keyword evidence="5" id="KW-0597">Phosphoprotein</keyword>
<dbReference type="Gene3D" id="3.30.450.20">
    <property type="entry name" value="PAS domain"/>
    <property type="match status" value="1"/>
</dbReference>
<keyword evidence="12" id="KW-0902">Two-component regulatory system</keyword>
<keyword evidence="8" id="KW-0547">Nucleotide-binding</keyword>
<evidence type="ECO:0000256" key="10">
    <source>
        <dbReference type="ARBA" id="ARBA00022840"/>
    </source>
</evidence>
<dbReference type="GO" id="GO:0005886">
    <property type="term" value="C:plasma membrane"/>
    <property type="evidence" value="ECO:0007669"/>
    <property type="project" value="UniProtKB-SubCell"/>
</dbReference>
<evidence type="ECO:0000256" key="12">
    <source>
        <dbReference type="ARBA" id="ARBA00023012"/>
    </source>
</evidence>
<feature type="transmembrane region" description="Helical" evidence="16">
    <location>
        <begin position="54"/>
        <end position="77"/>
    </location>
</feature>
<evidence type="ECO:0000259" key="18">
    <source>
        <dbReference type="PROSITE" id="PS50112"/>
    </source>
</evidence>
<dbReference type="InterPro" id="IPR036097">
    <property type="entry name" value="HisK_dim/P_sf"/>
</dbReference>
<feature type="domain" description="PAS" evidence="18">
    <location>
        <begin position="104"/>
        <end position="139"/>
    </location>
</feature>
<dbReference type="PANTHER" id="PTHR42878:SF7">
    <property type="entry name" value="SENSOR HISTIDINE KINASE GLRK"/>
    <property type="match status" value="1"/>
</dbReference>
<dbReference type="GO" id="GO:0005524">
    <property type="term" value="F:ATP binding"/>
    <property type="evidence" value="ECO:0007669"/>
    <property type="project" value="UniProtKB-KW"/>
</dbReference>
<keyword evidence="6" id="KW-0808">Transferase</keyword>
<dbReference type="FunFam" id="3.30.565.10:FF:000006">
    <property type="entry name" value="Sensor histidine kinase WalK"/>
    <property type="match status" value="1"/>
</dbReference>
<dbReference type="InterPro" id="IPR003594">
    <property type="entry name" value="HATPase_dom"/>
</dbReference>
<dbReference type="SUPFAM" id="SSF55785">
    <property type="entry name" value="PYP-like sensor domain (PAS domain)"/>
    <property type="match status" value="1"/>
</dbReference>
<accession>A0A8J3B7V7</accession>
<dbReference type="GO" id="GO:0007234">
    <property type="term" value="P:osmosensory signaling via phosphorelay pathway"/>
    <property type="evidence" value="ECO:0007669"/>
    <property type="project" value="TreeGrafter"/>
</dbReference>
<dbReference type="SMART" id="SM00388">
    <property type="entry name" value="HisKA"/>
    <property type="match status" value="1"/>
</dbReference>
<reference evidence="19" key="2">
    <citation type="submission" date="2020-09" db="EMBL/GenBank/DDBJ databases">
        <authorList>
            <person name="Sun Q."/>
            <person name="Ohkuma M."/>
        </authorList>
    </citation>
    <scope>NUCLEOTIDE SEQUENCE</scope>
    <source>
        <strain evidence="19">JCM 3090</strain>
    </source>
</reference>
<dbReference type="EC" id="2.7.13.3" evidence="4"/>
<evidence type="ECO:0000256" key="14">
    <source>
        <dbReference type="ARBA" id="ARBA00039401"/>
    </source>
</evidence>
<evidence type="ECO:0000256" key="2">
    <source>
        <dbReference type="ARBA" id="ARBA00004141"/>
    </source>
</evidence>
<sequence>MATGDNGEQVAVASLGEVPAADLQRSVDIPVAQQQWTLRTTASSTRMPGGGRSLAVGAIVAGSAIAALLALLAFMLLTARARALKRVADATAELQTHERAAREQANLLAVIMDSLSEAVVVVDRTGKLLHYNSAAASLTTTGAGSGDTPWLADQPARRPDGSLFAPDDLPWTLAARDGTAVDGEEMTIGPSGAASGPVLSVSARPLHGRSARRGAVVVLRDITARKQYEAQIALATALLEQELEQRKRTEAKLLEQTDELNAFAGVVAHDLQAPLASVAGYAELLLEDISSSPDGTEPRDGRSSARSILNGVDRMQRLIHDLLSYATARDAPLHPETVNLRAMVEDVISERTAHLHAGAITEAAHSVPTISAHENLDDVRADRAMLRQLLDNLVGNALKYTAPDRPAHVEITTPSTTEDLVEVVIADRGIGIPADQRARVFDSFHRAHRSGRYRGTGLGLAICQRIIQKHGGRIFVDENPGGGSRFHFTLPAAAPPRPGRAR</sequence>
<evidence type="ECO:0000256" key="4">
    <source>
        <dbReference type="ARBA" id="ARBA00012438"/>
    </source>
</evidence>
<protein>
    <recommendedName>
        <fullName evidence="14">Sensor-like histidine kinase SenX3</fullName>
        <ecNumber evidence="4">2.7.13.3</ecNumber>
    </recommendedName>
</protein>
<proteinExistence type="predicted"/>
<dbReference type="InterPro" id="IPR004358">
    <property type="entry name" value="Sig_transdc_His_kin-like_C"/>
</dbReference>
<evidence type="ECO:0000259" key="17">
    <source>
        <dbReference type="PROSITE" id="PS50109"/>
    </source>
</evidence>
<dbReference type="Gene3D" id="1.10.287.130">
    <property type="match status" value="1"/>
</dbReference>
<comment type="subcellular location">
    <subcellularLocation>
        <location evidence="3">Cell membrane</location>
    </subcellularLocation>
    <subcellularLocation>
        <location evidence="2">Membrane</location>
        <topology evidence="2">Multi-pass membrane protein</topology>
    </subcellularLocation>
</comment>
<dbReference type="AlphaFoldDB" id="A0A8J3B7V7"/>
<evidence type="ECO:0000256" key="5">
    <source>
        <dbReference type="ARBA" id="ARBA00022553"/>
    </source>
</evidence>
<feature type="domain" description="Histidine kinase" evidence="17">
    <location>
        <begin position="266"/>
        <end position="494"/>
    </location>
</feature>
<keyword evidence="11 16" id="KW-1133">Transmembrane helix</keyword>